<dbReference type="Proteomes" id="UP000011096">
    <property type="component" value="Unassembled WGS sequence"/>
</dbReference>
<keyword evidence="1" id="KW-1133">Transmembrane helix</keyword>
<gene>
    <name evidence="4" type="ORF">CGGC5_v015835</name>
</gene>
<feature type="chain" id="PRO_5029641206" description="WSC domain-containing protein" evidence="2">
    <location>
        <begin position="25"/>
        <end position="197"/>
    </location>
</feature>
<dbReference type="EMBL" id="ANPB02000010">
    <property type="protein sequence ID" value="KAF4475001.1"/>
    <property type="molecule type" value="Genomic_DNA"/>
</dbReference>
<reference evidence="4 5" key="1">
    <citation type="submission" date="2012-08" db="EMBL/GenBank/DDBJ databases">
        <authorList>
            <person name="Gan P.H.P."/>
            <person name="Ikeda K."/>
            <person name="Irieda H."/>
            <person name="Narusaka M."/>
            <person name="O'Connell R.J."/>
            <person name="Narusaka Y."/>
            <person name="Takano Y."/>
            <person name="Kubo Y."/>
            <person name="Shirasu K."/>
        </authorList>
    </citation>
    <scope>NUCLEOTIDE SEQUENCE [LARGE SCALE GENOMIC DNA]</scope>
    <source>
        <strain evidence="4 5">Nara gc5</strain>
    </source>
</reference>
<protein>
    <recommendedName>
        <fullName evidence="3">WSC domain-containing protein</fullName>
    </recommendedName>
</protein>
<dbReference type="PROSITE" id="PS51212">
    <property type="entry name" value="WSC"/>
    <property type="match status" value="1"/>
</dbReference>
<dbReference type="OrthoDB" id="10394877at2759"/>
<comment type="caution">
    <text evidence="4">The sequence shown here is derived from an EMBL/GenBank/DDBJ whole genome shotgun (WGS) entry which is preliminary data.</text>
</comment>
<dbReference type="RefSeq" id="XP_066007176.1">
    <property type="nucleotide sequence ID" value="XM_066153326.1"/>
</dbReference>
<evidence type="ECO:0000313" key="4">
    <source>
        <dbReference type="EMBL" id="KAF4475001.1"/>
    </source>
</evidence>
<feature type="transmembrane region" description="Helical" evidence="1">
    <location>
        <begin position="178"/>
        <end position="196"/>
    </location>
</feature>
<accession>A0A7J6IG86</accession>
<dbReference type="GeneID" id="90980435"/>
<sequence>MIRPSTLAGIAALWVTATVNVVHCQFNYLGCGAITDFDNQFQNVGPFDPNICPLICASNSGSDYIALYNQDCYCGLYSITPAFAANPAPDDSLCTIDCTNPQTPGQKCGGVVNGITRNRDQQREYSFHDHFHFVQCFVTGELIILFLNLRNWSVYLIIHCVDNYTNDDTDELSRLHITYIYIFIFSKFFIFHRFVLY</sequence>
<keyword evidence="5" id="KW-1185">Reference proteome</keyword>
<feature type="signal peptide" evidence="2">
    <location>
        <begin position="1"/>
        <end position="24"/>
    </location>
</feature>
<evidence type="ECO:0000256" key="2">
    <source>
        <dbReference type="SAM" id="SignalP"/>
    </source>
</evidence>
<feature type="domain" description="WSC" evidence="3">
    <location>
        <begin position="25"/>
        <end position="121"/>
    </location>
</feature>
<evidence type="ECO:0000313" key="5">
    <source>
        <dbReference type="Proteomes" id="UP000011096"/>
    </source>
</evidence>
<evidence type="ECO:0000256" key="1">
    <source>
        <dbReference type="SAM" id="Phobius"/>
    </source>
</evidence>
<organism evidence="4 5">
    <name type="scientific">Colletotrichum fructicola (strain Nara gc5)</name>
    <name type="common">Anthracnose fungus</name>
    <name type="synonym">Colletotrichum gloeosporioides (strain Nara gc5)</name>
    <dbReference type="NCBI Taxonomy" id="1213859"/>
    <lineage>
        <taxon>Eukaryota</taxon>
        <taxon>Fungi</taxon>
        <taxon>Dikarya</taxon>
        <taxon>Ascomycota</taxon>
        <taxon>Pezizomycotina</taxon>
        <taxon>Sordariomycetes</taxon>
        <taxon>Hypocreomycetidae</taxon>
        <taxon>Glomerellales</taxon>
        <taxon>Glomerellaceae</taxon>
        <taxon>Colletotrichum</taxon>
        <taxon>Colletotrichum gloeosporioides species complex</taxon>
    </lineage>
</organism>
<keyword evidence="1" id="KW-0472">Membrane</keyword>
<dbReference type="InParanoid" id="A0A7J6IG86"/>
<reference evidence="4 5" key="2">
    <citation type="submission" date="2020-04" db="EMBL/GenBank/DDBJ databases">
        <title>Genome sequencing and assembly of multiple isolates from the Colletotrichum gloeosporioides species complex.</title>
        <authorList>
            <person name="Gan P."/>
            <person name="Shirasu K."/>
        </authorList>
    </citation>
    <scope>NUCLEOTIDE SEQUENCE [LARGE SCALE GENOMIC DNA]</scope>
    <source>
        <strain evidence="4 5">Nara gc5</strain>
    </source>
</reference>
<dbReference type="SMART" id="SM00321">
    <property type="entry name" value="WSC"/>
    <property type="match status" value="1"/>
</dbReference>
<keyword evidence="2" id="KW-0732">Signal</keyword>
<proteinExistence type="predicted"/>
<name>A0A7J6IG86_COLFN</name>
<dbReference type="AlphaFoldDB" id="A0A7J6IG86"/>
<evidence type="ECO:0000259" key="3">
    <source>
        <dbReference type="PROSITE" id="PS51212"/>
    </source>
</evidence>
<keyword evidence="1" id="KW-0812">Transmembrane</keyword>
<dbReference type="InterPro" id="IPR002889">
    <property type="entry name" value="WSC_carb-bd"/>
</dbReference>